<reference evidence="1" key="1">
    <citation type="journal article" date="2023" name="Insect Mol. Biol.">
        <title>Genome sequencing provides insights into the evolution of gene families encoding plant cell wall-degrading enzymes in longhorned beetles.</title>
        <authorList>
            <person name="Shin N.R."/>
            <person name="Okamura Y."/>
            <person name="Kirsch R."/>
            <person name="Pauchet Y."/>
        </authorList>
    </citation>
    <scope>NUCLEOTIDE SEQUENCE</scope>
    <source>
        <strain evidence="1">MMC_N1</strain>
    </source>
</reference>
<organism evidence="1 2">
    <name type="scientific">Molorchus minor</name>
    <dbReference type="NCBI Taxonomy" id="1323400"/>
    <lineage>
        <taxon>Eukaryota</taxon>
        <taxon>Metazoa</taxon>
        <taxon>Ecdysozoa</taxon>
        <taxon>Arthropoda</taxon>
        <taxon>Hexapoda</taxon>
        <taxon>Insecta</taxon>
        <taxon>Pterygota</taxon>
        <taxon>Neoptera</taxon>
        <taxon>Endopterygota</taxon>
        <taxon>Coleoptera</taxon>
        <taxon>Polyphaga</taxon>
        <taxon>Cucujiformia</taxon>
        <taxon>Chrysomeloidea</taxon>
        <taxon>Cerambycidae</taxon>
        <taxon>Lamiinae</taxon>
        <taxon>Monochamini</taxon>
        <taxon>Molorchus</taxon>
    </lineage>
</organism>
<dbReference type="Proteomes" id="UP001162164">
    <property type="component" value="Unassembled WGS sequence"/>
</dbReference>
<sequence>MFSRLSKWISFYERPPDDKYLVMKVALIAGVAGACRGKELVDLKVNDAMWHYDKLRPLIQNFLFNTLTENELSVQWGKICLVYFHGKYQLLKLEKRQLIQDIVSDVHLRLY</sequence>
<name>A0ABQ9J3C5_9CUCU</name>
<protein>
    <submittedName>
        <fullName evidence="1">Uncharacterized protein</fullName>
    </submittedName>
</protein>
<dbReference type="PROSITE" id="PS51257">
    <property type="entry name" value="PROKAR_LIPOPROTEIN"/>
    <property type="match status" value="1"/>
</dbReference>
<proteinExistence type="predicted"/>
<dbReference type="EMBL" id="JAPWTJ010001500">
    <property type="protein sequence ID" value="KAJ8971314.1"/>
    <property type="molecule type" value="Genomic_DNA"/>
</dbReference>
<evidence type="ECO:0000313" key="1">
    <source>
        <dbReference type="EMBL" id="KAJ8971314.1"/>
    </source>
</evidence>
<evidence type="ECO:0000313" key="2">
    <source>
        <dbReference type="Proteomes" id="UP001162164"/>
    </source>
</evidence>
<comment type="caution">
    <text evidence="1">The sequence shown here is derived from an EMBL/GenBank/DDBJ whole genome shotgun (WGS) entry which is preliminary data.</text>
</comment>
<gene>
    <name evidence="1" type="ORF">NQ317_004557</name>
</gene>
<keyword evidence="2" id="KW-1185">Reference proteome</keyword>
<accession>A0ABQ9J3C5</accession>